<dbReference type="Pfam" id="PF00924">
    <property type="entry name" value="MS_channel_2nd"/>
    <property type="match status" value="1"/>
</dbReference>
<evidence type="ECO:0000313" key="12">
    <source>
        <dbReference type="Proteomes" id="UP000681356"/>
    </source>
</evidence>
<evidence type="ECO:0000256" key="4">
    <source>
        <dbReference type="ARBA" id="ARBA00022692"/>
    </source>
</evidence>
<dbReference type="AlphaFoldDB" id="A0A8J7WDD9"/>
<dbReference type="Gene3D" id="1.10.287.1260">
    <property type="match status" value="1"/>
</dbReference>
<comment type="subunit">
    <text evidence="7">Homoheptamer.</text>
</comment>
<dbReference type="RefSeq" id="WP_212535264.1">
    <property type="nucleotide sequence ID" value="NZ_JAGTUU010000001.1"/>
</dbReference>
<keyword evidence="7" id="KW-0813">Transport</keyword>
<dbReference type="Proteomes" id="UP000681356">
    <property type="component" value="Unassembled WGS sequence"/>
</dbReference>
<dbReference type="InterPro" id="IPR007055">
    <property type="entry name" value="BON_dom"/>
</dbReference>
<keyword evidence="6 7" id="KW-0472">Membrane</keyword>
<dbReference type="EMBL" id="JAGTUU010000001">
    <property type="protein sequence ID" value="MBS0123323.1"/>
    <property type="molecule type" value="Genomic_DNA"/>
</dbReference>
<dbReference type="Gene3D" id="2.30.30.60">
    <property type="match status" value="1"/>
</dbReference>
<dbReference type="InterPro" id="IPR045275">
    <property type="entry name" value="MscS_archaea/bacteria_type"/>
</dbReference>
<dbReference type="PANTHER" id="PTHR30221:SF1">
    <property type="entry name" value="SMALL-CONDUCTANCE MECHANOSENSITIVE CHANNEL"/>
    <property type="match status" value="1"/>
</dbReference>
<evidence type="ECO:0000256" key="2">
    <source>
        <dbReference type="ARBA" id="ARBA00008017"/>
    </source>
</evidence>
<name>A0A8J7WDD9_9RHOB</name>
<dbReference type="InterPro" id="IPR011066">
    <property type="entry name" value="MscS_channel_C_sf"/>
</dbReference>
<comment type="caution">
    <text evidence="11">The sequence shown here is derived from an EMBL/GenBank/DDBJ whole genome shotgun (WGS) entry which is preliminary data.</text>
</comment>
<evidence type="ECO:0000259" key="10">
    <source>
        <dbReference type="PROSITE" id="PS50914"/>
    </source>
</evidence>
<sequence length="473" mass="51678">MTPSARLFLKNIRAVCRCLASLSALALLLASQPVQAQTSPGTIDSTVSDPPKEIAVAPDVRDSEIADRLTRILVASQWFEPLAVSVREGIVFLDGQTESDERKEWARQLALRTEGVVAVVNRIEVKPQISWDLTPTWREIERLADRVQWLAPLTVVSLVILLFAWIVSRGVTALARKLLHRRITSPLLLQLVARSLSIPVILIGLYIVLQVAGLTRLAITVLGGTGLVGIVLGLAFREIAANSLASILLSIRNPFRAGDWIRVGQHQGIVQNLNMRTTVLLTLDGNHVQIPNALVYSSVIENFSTNPNRRSDFIVGIGYDDSAQKAQDVIIQTLRKHPAVLDDPEPGALVDELGPSTVNIRVQFWFDGRAYSVFKVRSALMRQVKRALQDAGISMPDAAREIIFPDGVPVRQVPTGDREADSVPQGPVPSSGEAAMVTPGEGELLSERDELERQAEGADLSDTGENLLAPEKR</sequence>
<keyword evidence="7" id="KW-0997">Cell inner membrane</keyword>
<dbReference type="InterPro" id="IPR023408">
    <property type="entry name" value="MscS_beta-dom_sf"/>
</dbReference>
<gene>
    <name evidence="11" type="ORF">KB874_04190</name>
</gene>
<dbReference type="SUPFAM" id="SSF82689">
    <property type="entry name" value="Mechanosensitive channel protein MscS (YggB), C-terminal domain"/>
    <property type="match status" value="1"/>
</dbReference>
<accession>A0A8J7WDD9</accession>
<comment type="caution">
    <text evidence="7">Lacks conserved residue(s) required for the propagation of feature annotation.</text>
</comment>
<evidence type="ECO:0000256" key="1">
    <source>
        <dbReference type="ARBA" id="ARBA00004651"/>
    </source>
</evidence>
<dbReference type="GO" id="GO:0008381">
    <property type="term" value="F:mechanosensitive monoatomic ion channel activity"/>
    <property type="evidence" value="ECO:0007669"/>
    <property type="project" value="InterPro"/>
</dbReference>
<proteinExistence type="inferred from homology"/>
<feature type="signal peptide" evidence="9">
    <location>
        <begin position="1"/>
        <end position="36"/>
    </location>
</feature>
<keyword evidence="7" id="KW-0407">Ion channel</keyword>
<dbReference type="GO" id="GO:0005886">
    <property type="term" value="C:plasma membrane"/>
    <property type="evidence" value="ECO:0007669"/>
    <property type="project" value="UniProtKB-SubCell"/>
</dbReference>
<evidence type="ECO:0000256" key="9">
    <source>
        <dbReference type="SAM" id="SignalP"/>
    </source>
</evidence>
<dbReference type="Pfam" id="PF04972">
    <property type="entry name" value="BON"/>
    <property type="match status" value="1"/>
</dbReference>
<dbReference type="Gene3D" id="3.30.1340.30">
    <property type="match status" value="1"/>
</dbReference>
<comment type="function">
    <text evidence="7">Mechanosensitive channel that participates in the regulation of osmotic pressure changes within the cell, opening in response to stretch forces in the membrane lipid bilayer, without the need for other proteins. Contributes to normal resistance to hypoosmotic shock. Forms an ion channel of 1.0 nanosiemens conductance with a slight preference for anions.</text>
</comment>
<feature type="domain" description="BON" evidence="10">
    <location>
        <begin position="61"/>
        <end position="127"/>
    </location>
</feature>
<dbReference type="SUPFAM" id="SSF50182">
    <property type="entry name" value="Sm-like ribonucleoproteins"/>
    <property type="match status" value="1"/>
</dbReference>
<keyword evidence="3" id="KW-1003">Cell membrane</keyword>
<evidence type="ECO:0000256" key="8">
    <source>
        <dbReference type="SAM" id="MobiDB-lite"/>
    </source>
</evidence>
<dbReference type="InterPro" id="IPR049278">
    <property type="entry name" value="MS_channel_C"/>
</dbReference>
<evidence type="ECO:0000256" key="6">
    <source>
        <dbReference type="ARBA" id="ARBA00023136"/>
    </source>
</evidence>
<keyword evidence="4 7" id="KW-0812">Transmembrane</keyword>
<comment type="similarity">
    <text evidence="2 7">Belongs to the MscS (TC 1.A.23) family.</text>
</comment>
<evidence type="ECO:0000256" key="7">
    <source>
        <dbReference type="RuleBase" id="RU369025"/>
    </source>
</evidence>
<keyword evidence="7" id="KW-0406">Ion transport</keyword>
<keyword evidence="12" id="KW-1185">Reference proteome</keyword>
<keyword evidence="5 7" id="KW-1133">Transmembrane helix</keyword>
<dbReference type="PANTHER" id="PTHR30221">
    <property type="entry name" value="SMALL-CONDUCTANCE MECHANOSENSITIVE CHANNEL"/>
    <property type="match status" value="1"/>
</dbReference>
<organism evidence="11 12">
    <name type="scientific">Thetidibacter halocola</name>
    <dbReference type="NCBI Taxonomy" id="2827239"/>
    <lineage>
        <taxon>Bacteria</taxon>
        <taxon>Pseudomonadati</taxon>
        <taxon>Pseudomonadota</taxon>
        <taxon>Alphaproteobacteria</taxon>
        <taxon>Rhodobacterales</taxon>
        <taxon>Roseobacteraceae</taxon>
        <taxon>Thetidibacter</taxon>
    </lineage>
</organism>
<dbReference type="Pfam" id="PF21082">
    <property type="entry name" value="MS_channel_3rd"/>
    <property type="match status" value="1"/>
</dbReference>
<protein>
    <recommendedName>
        <fullName evidence="7">Small-conductance mechanosensitive channel</fullName>
    </recommendedName>
</protein>
<feature type="transmembrane region" description="Helical" evidence="7">
    <location>
        <begin position="214"/>
        <end position="236"/>
    </location>
</feature>
<feature type="region of interest" description="Disordered" evidence="8">
    <location>
        <begin position="409"/>
        <end position="473"/>
    </location>
</feature>
<evidence type="ECO:0000256" key="3">
    <source>
        <dbReference type="ARBA" id="ARBA00022475"/>
    </source>
</evidence>
<dbReference type="InterPro" id="IPR006685">
    <property type="entry name" value="MscS_channel_2nd"/>
</dbReference>
<keyword evidence="9" id="KW-0732">Signal</keyword>
<feature type="compositionally biased region" description="Basic and acidic residues" evidence="8">
    <location>
        <begin position="445"/>
        <end position="456"/>
    </location>
</feature>
<comment type="subcellular location">
    <subcellularLocation>
        <location evidence="7">Cell inner membrane</location>
        <topology evidence="7">Multi-pass membrane protein</topology>
    </subcellularLocation>
    <subcellularLocation>
        <location evidence="1">Cell membrane</location>
        <topology evidence="1">Multi-pass membrane protein</topology>
    </subcellularLocation>
</comment>
<evidence type="ECO:0000256" key="5">
    <source>
        <dbReference type="ARBA" id="ARBA00022989"/>
    </source>
</evidence>
<dbReference type="Gene3D" id="3.30.70.100">
    <property type="match status" value="1"/>
</dbReference>
<dbReference type="InterPro" id="IPR010920">
    <property type="entry name" value="LSM_dom_sf"/>
</dbReference>
<evidence type="ECO:0000313" key="11">
    <source>
        <dbReference type="EMBL" id="MBS0123323.1"/>
    </source>
</evidence>
<feature type="chain" id="PRO_5035277528" description="Small-conductance mechanosensitive channel" evidence="9">
    <location>
        <begin position="37"/>
        <end position="473"/>
    </location>
</feature>
<feature type="transmembrane region" description="Helical" evidence="7">
    <location>
        <begin position="187"/>
        <end position="208"/>
    </location>
</feature>
<feature type="transmembrane region" description="Helical" evidence="7">
    <location>
        <begin position="149"/>
        <end position="167"/>
    </location>
</feature>
<reference evidence="11" key="1">
    <citation type="submission" date="2021-04" db="EMBL/GenBank/DDBJ databases">
        <authorList>
            <person name="Yoon J."/>
        </authorList>
    </citation>
    <scope>NUCLEOTIDE SEQUENCE</scope>
    <source>
        <strain evidence="11">KMU-90</strain>
    </source>
</reference>
<dbReference type="PROSITE" id="PS50914">
    <property type="entry name" value="BON"/>
    <property type="match status" value="1"/>
</dbReference>